<dbReference type="GO" id="GO:0006412">
    <property type="term" value="P:translation"/>
    <property type="evidence" value="ECO:0007669"/>
    <property type="project" value="UniProtKB-UniRule"/>
</dbReference>
<feature type="region of interest" description="Disordered" evidence="6">
    <location>
        <begin position="1"/>
        <end position="25"/>
    </location>
</feature>
<evidence type="ECO:0000256" key="3">
    <source>
        <dbReference type="ARBA" id="ARBA00023274"/>
    </source>
</evidence>
<dbReference type="InterPro" id="IPR020568">
    <property type="entry name" value="Ribosomal_Su5_D2-typ_SF"/>
</dbReference>
<dbReference type="GO" id="GO:0003723">
    <property type="term" value="F:RNA binding"/>
    <property type="evidence" value="ECO:0007669"/>
    <property type="project" value="TreeGrafter"/>
</dbReference>
<name>A0A2H0N410_9BACT</name>
<dbReference type="Pfam" id="PF00380">
    <property type="entry name" value="Ribosomal_S9"/>
    <property type="match status" value="1"/>
</dbReference>
<dbReference type="InterPro" id="IPR023035">
    <property type="entry name" value="Ribosomal_uS9_bac/plastid"/>
</dbReference>
<feature type="region of interest" description="Disordered" evidence="6">
    <location>
        <begin position="154"/>
        <end position="183"/>
    </location>
</feature>
<dbReference type="NCBIfam" id="NF001099">
    <property type="entry name" value="PRK00132.1"/>
    <property type="match status" value="1"/>
</dbReference>
<evidence type="ECO:0000256" key="4">
    <source>
        <dbReference type="ARBA" id="ARBA00035259"/>
    </source>
</evidence>
<evidence type="ECO:0000256" key="5">
    <source>
        <dbReference type="HAMAP-Rule" id="MF_00532"/>
    </source>
</evidence>
<organism evidence="7 8">
    <name type="scientific">Candidatus Nealsonbacteria bacterium CG11_big_fil_rev_8_21_14_0_20_35_11</name>
    <dbReference type="NCBI Taxonomy" id="1974713"/>
    <lineage>
        <taxon>Bacteria</taxon>
        <taxon>Candidatus Nealsoniibacteriota</taxon>
    </lineage>
</organism>
<dbReference type="EMBL" id="PCWK01000003">
    <property type="protein sequence ID" value="PIR02855.1"/>
    <property type="molecule type" value="Genomic_DNA"/>
</dbReference>
<dbReference type="FunFam" id="3.30.230.10:FF:000001">
    <property type="entry name" value="30S ribosomal protein S9"/>
    <property type="match status" value="1"/>
</dbReference>
<dbReference type="Gene3D" id="3.30.230.10">
    <property type="match status" value="1"/>
</dbReference>
<dbReference type="HAMAP" id="MF_00532_B">
    <property type="entry name" value="Ribosomal_uS9_B"/>
    <property type="match status" value="1"/>
</dbReference>
<evidence type="ECO:0000256" key="1">
    <source>
        <dbReference type="ARBA" id="ARBA00005251"/>
    </source>
</evidence>
<dbReference type="GO" id="GO:0003735">
    <property type="term" value="F:structural constituent of ribosome"/>
    <property type="evidence" value="ECO:0007669"/>
    <property type="project" value="InterPro"/>
</dbReference>
<dbReference type="InterPro" id="IPR014721">
    <property type="entry name" value="Ribsml_uS5_D2-typ_fold_subgr"/>
</dbReference>
<dbReference type="Proteomes" id="UP000231139">
    <property type="component" value="Unassembled WGS sequence"/>
</dbReference>
<sequence>MPKTTAKKTTTKKKKKPESPKKVAKKKIIKKKVVLKEVTEKKIVKEKPEPTLKPPKYFEATGRRKTATSRVRLFTQGEKGLIVNNKDYQGYFFTFELQQIAVAALNKMKSLDRFRVLVKVRGGGLHSQAEATRYGIAQALVKFNPDYRKRLKKAGFLTRDPRKKERKKFGLKGARRAPQWSKR</sequence>
<dbReference type="GO" id="GO:0022627">
    <property type="term" value="C:cytosolic small ribosomal subunit"/>
    <property type="evidence" value="ECO:0007669"/>
    <property type="project" value="TreeGrafter"/>
</dbReference>
<evidence type="ECO:0000313" key="7">
    <source>
        <dbReference type="EMBL" id="PIR02855.1"/>
    </source>
</evidence>
<accession>A0A2H0N410</accession>
<keyword evidence="3 5" id="KW-0687">Ribonucleoprotein</keyword>
<dbReference type="SUPFAM" id="SSF54211">
    <property type="entry name" value="Ribosomal protein S5 domain 2-like"/>
    <property type="match status" value="1"/>
</dbReference>
<proteinExistence type="inferred from homology"/>
<evidence type="ECO:0000256" key="6">
    <source>
        <dbReference type="SAM" id="MobiDB-lite"/>
    </source>
</evidence>
<feature type="compositionally biased region" description="Basic residues" evidence="6">
    <location>
        <begin position="164"/>
        <end position="183"/>
    </location>
</feature>
<reference evidence="7 8" key="1">
    <citation type="submission" date="2017-09" db="EMBL/GenBank/DDBJ databases">
        <title>Depth-based differentiation of microbial function through sediment-hosted aquifers and enrichment of novel symbionts in the deep terrestrial subsurface.</title>
        <authorList>
            <person name="Probst A.J."/>
            <person name="Ladd B."/>
            <person name="Jarett J.K."/>
            <person name="Geller-Mcgrath D.E."/>
            <person name="Sieber C.M."/>
            <person name="Emerson J.B."/>
            <person name="Anantharaman K."/>
            <person name="Thomas B.C."/>
            <person name="Malmstrom R."/>
            <person name="Stieglmeier M."/>
            <person name="Klingl A."/>
            <person name="Woyke T."/>
            <person name="Ryan C.M."/>
            <person name="Banfield J.F."/>
        </authorList>
    </citation>
    <scope>NUCLEOTIDE SEQUENCE [LARGE SCALE GENOMIC DNA]</scope>
    <source>
        <strain evidence="7">CG11_big_fil_rev_8_21_14_0_20_35_11</strain>
    </source>
</reference>
<dbReference type="AlphaFoldDB" id="A0A2H0N410"/>
<comment type="caution">
    <text evidence="7">The sequence shown here is derived from an EMBL/GenBank/DDBJ whole genome shotgun (WGS) entry which is preliminary data.</text>
</comment>
<evidence type="ECO:0000256" key="2">
    <source>
        <dbReference type="ARBA" id="ARBA00022980"/>
    </source>
</evidence>
<dbReference type="InterPro" id="IPR000754">
    <property type="entry name" value="Ribosomal_uS9"/>
</dbReference>
<keyword evidence="2 5" id="KW-0689">Ribosomal protein</keyword>
<comment type="similarity">
    <text evidence="1 5">Belongs to the universal ribosomal protein uS9 family.</text>
</comment>
<gene>
    <name evidence="5" type="primary">rpsI</name>
    <name evidence="7" type="ORF">COV62_00140</name>
</gene>
<protein>
    <recommendedName>
        <fullName evidence="4 5">Small ribosomal subunit protein uS9</fullName>
    </recommendedName>
</protein>
<dbReference type="PANTHER" id="PTHR21569:SF1">
    <property type="entry name" value="SMALL RIBOSOMAL SUBUNIT PROTEIN US9M"/>
    <property type="match status" value="1"/>
</dbReference>
<evidence type="ECO:0000313" key="8">
    <source>
        <dbReference type="Proteomes" id="UP000231139"/>
    </source>
</evidence>
<dbReference type="PANTHER" id="PTHR21569">
    <property type="entry name" value="RIBOSOMAL PROTEIN S9"/>
    <property type="match status" value="1"/>
</dbReference>